<evidence type="ECO:0000313" key="3">
    <source>
        <dbReference type="Proteomes" id="UP000182740"/>
    </source>
</evidence>
<dbReference type="Proteomes" id="UP000182740">
    <property type="component" value="Unassembled WGS sequence"/>
</dbReference>
<dbReference type="EMBL" id="FPJG01000006">
    <property type="protein sequence ID" value="SFW65466.1"/>
    <property type="molecule type" value="Genomic_DNA"/>
</dbReference>
<keyword evidence="3" id="KW-1185">Reference proteome</keyword>
<proteinExistence type="predicted"/>
<reference evidence="3" key="1">
    <citation type="submission" date="2016-11" db="EMBL/GenBank/DDBJ databases">
        <authorList>
            <person name="Varghese N."/>
            <person name="Submissions S."/>
        </authorList>
    </citation>
    <scope>NUCLEOTIDE SEQUENCE [LARGE SCALE GENOMIC DNA]</scope>
    <source>
        <strain evidence="3">DSM 44671</strain>
    </source>
</reference>
<feature type="chain" id="PRO_5012250334" description="Peptidase inhibitor family I36" evidence="1">
    <location>
        <begin position="28"/>
        <end position="115"/>
    </location>
</feature>
<accession>A0A1K1QZU2</accession>
<feature type="signal peptide" evidence="1">
    <location>
        <begin position="1"/>
        <end position="27"/>
    </location>
</feature>
<evidence type="ECO:0008006" key="4">
    <source>
        <dbReference type="Google" id="ProtNLM"/>
    </source>
</evidence>
<dbReference type="RefSeq" id="WP_072476415.1">
    <property type="nucleotide sequence ID" value="NZ_FPJG01000006.1"/>
</dbReference>
<organism evidence="2 3">
    <name type="scientific">Amycolatopsis australiensis</name>
    <dbReference type="NCBI Taxonomy" id="546364"/>
    <lineage>
        <taxon>Bacteria</taxon>
        <taxon>Bacillati</taxon>
        <taxon>Actinomycetota</taxon>
        <taxon>Actinomycetes</taxon>
        <taxon>Pseudonocardiales</taxon>
        <taxon>Pseudonocardiaceae</taxon>
        <taxon>Amycolatopsis</taxon>
    </lineage>
</organism>
<keyword evidence="1" id="KW-0732">Signal</keyword>
<dbReference type="AlphaFoldDB" id="A0A1K1QZU2"/>
<dbReference type="OrthoDB" id="3630029at2"/>
<evidence type="ECO:0000313" key="2">
    <source>
        <dbReference type="EMBL" id="SFW65466.1"/>
    </source>
</evidence>
<sequence>MRPKLKVAAVVGTALAAGLLPAGTASAAAPAAGTVASDPIITCESGYHGWMRRAGKDAICLWPGERTWDIRVFECAGDLTLYFENGKQAYCGGSMKFGIDIAETSHVVKTKVGNR</sequence>
<gene>
    <name evidence="2" type="ORF">SAMN04489730_2489</name>
</gene>
<dbReference type="STRING" id="546364.SAMN04489730_2489"/>
<name>A0A1K1QZU2_9PSEU</name>
<evidence type="ECO:0000256" key="1">
    <source>
        <dbReference type="SAM" id="SignalP"/>
    </source>
</evidence>
<protein>
    <recommendedName>
        <fullName evidence="4">Peptidase inhibitor family I36</fullName>
    </recommendedName>
</protein>